<proteinExistence type="inferred from homology"/>
<protein>
    <recommendedName>
        <fullName evidence="14">Acyl-ACP thioesterase</fullName>
    </recommendedName>
</protein>
<comment type="caution">
    <text evidence="13">The sequence shown here is derived from an EMBL/GenBank/DDBJ whole genome shotgun (WGS) entry which is preliminary data.</text>
</comment>
<evidence type="ECO:0000256" key="6">
    <source>
        <dbReference type="ARBA" id="ARBA00022801"/>
    </source>
</evidence>
<organism evidence="13">
    <name type="scientific">bioreactor metagenome</name>
    <dbReference type="NCBI Taxonomy" id="1076179"/>
    <lineage>
        <taxon>unclassified sequences</taxon>
        <taxon>metagenomes</taxon>
        <taxon>ecological metagenomes</taxon>
    </lineage>
</organism>
<evidence type="ECO:0000256" key="9">
    <source>
        <dbReference type="ARBA" id="ARBA00023098"/>
    </source>
</evidence>
<dbReference type="PANTHER" id="PTHR31727:SF6">
    <property type="entry name" value="OLEOYL-ACYL CARRIER PROTEIN THIOESTERASE 1, CHLOROPLASTIC"/>
    <property type="match status" value="1"/>
</dbReference>
<evidence type="ECO:0000256" key="1">
    <source>
        <dbReference type="ARBA" id="ARBA00004229"/>
    </source>
</evidence>
<dbReference type="InterPro" id="IPR002864">
    <property type="entry name" value="Acyl-ACP_thioesterase_NHD"/>
</dbReference>
<evidence type="ECO:0000256" key="2">
    <source>
        <dbReference type="ARBA" id="ARBA00006500"/>
    </source>
</evidence>
<keyword evidence="4" id="KW-0150">Chloroplast</keyword>
<sequence length="247" mass="28672">MDKKRRYQFQVSAQHIDFQKKVSLSSLFHLILKTAGKDADNNGFGLLKLQSDDYTWVLSRFVMDMERFPLENENITIETWIQDVGTMFTTRNFRITNGEDRLIGYVSSSWAVIDMKTRQGVLLDSLASLNAFVWPETIPIGVPTRIANVKGDIANRFEVKYSHIDVNCHASSPFYIQWIADCFSLDFYRRHKLKRFEINFLKEITFGDTGVVYRESKAKNDYLFQLVTSEKGISCRARIQFEDEGNC</sequence>
<dbReference type="InterPro" id="IPR029069">
    <property type="entry name" value="HotDog_dom_sf"/>
</dbReference>
<evidence type="ECO:0000259" key="12">
    <source>
        <dbReference type="Pfam" id="PF20791"/>
    </source>
</evidence>
<dbReference type="Pfam" id="PF01643">
    <property type="entry name" value="Acyl-ACP_TE"/>
    <property type="match status" value="1"/>
</dbReference>
<evidence type="ECO:0000256" key="8">
    <source>
        <dbReference type="ARBA" id="ARBA00022946"/>
    </source>
</evidence>
<dbReference type="CDD" id="cd00586">
    <property type="entry name" value="4HBT"/>
    <property type="match status" value="1"/>
</dbReference>
<evidence type="ECO:0000256" key="4">
    <source>
        <dbReference type="ARBA" id="ARBA00022528"/>
    </source>
</evidence>
<keyword evidence="5" id="KW-0934">Plastid</keyword>
<dbReference type="AlphaFoldDB" id="A0A645CUB3"/>
<feature type="domain" description="Acyl-ACP thioesterase-like C-terminal" evidence="12">
    <location>
        <begin position="150"/>
        <end position="242"/>
    </location>
</feature>
<evidence type="ECO:0000256" key="7">
    <source>
        <dbReference type="ARBA" id="ARBA00022832"/>
    </source>
</evidence>
<evidence type="ECO:0000256" key="5">
    <source>
        <dbReference type="ARBA" id="ARBA00022640"/>
    </source>
</evidence>
<evidence type="ECO:0000256" key="10">
    <source>
        <dbReference type="ARBA" id="ARBA00023160"/>
    </source>
</evidence>
<dbReference type="GO" id="GO:0009507">
    <property type="term" value="C:chloroplast"/>
    <property type="evidence" value="ECO:0007669"/>
    <property type="project" value="UniProtKB-SubCell"/>
</dbReference>
<accession>A0A645CUB3</accession>
<dbReference type="GO" id="GO:0000036">
    <property type="term" value="F:acyl carrier activity"/>
    <property type="evidence" value="ECO:0007669"/>
    <property type="project" value="TreeGrafter"/>
</dbReference>
<evidence type="ECO:0000259" key="11">
    <source>
        <dbReference type="Pfam" id="PF01643"/>
    </source>
</evidence>
<dbReference type="PANTHER" id="PTHR31727">
    <property type="entry name" value="OLEOYL-ACYL CARRIER PROTEIN THIOESTERASE 1, CHLOROPLASTIC"/>
    <property type="match status" value="1"/>
</dbReference>
<keyword evidence="6" id="KW-0378">Hydrolase</keyword>
<dbReference type="EMBL" id="VSSQ01030067">
    <property type="protein sequence ID" value="MPM80458.1"/>
    <property type="molecule type" value="Genomic_DNA"/>
</dbReference>
<dbReference type="InterPro" id="IPR049427">
    <property type="entry name" value="Acyl-ACP_TE_C"/>
</dbReference>
<dbReference type="Gene3D" id="3.10.129.10">
    <property type="entry name" value="Hotdog Thioesterase"/>
    <property type="match status" value="2"/>
</dbReference>
<name>A0A645CUB3_9ZZZZ</name>
<evidence type="ECO:0000313" key="13">
    <source>
        <dbReference type="EMBL" id="MPM80458.1"/>
    </source>
</evidence>
<comment type="subcellular location">
    <subcellularLocation>
        <location evidence="1">Plastid</location>
        <location evidence="1">Chloroplast</location>
    </subcellularLocation>
</comment>
<evidence type="ECO:0008006" key="14">
    <source>
        <dbReference type="Google" id="ProtNLM"/>
    </source>
</evidence>
<keyword evidence="8" id="KW-0809">Transit peptide</keyword>
<evidence type="ECO:0000256" key="3">
    <source>
        <dbReference type="ARBA" id="ARBA00022516"/>
    </source>
</evidence>
<dbReference type="SUPFAM" id="SSF54637">
    <property type="entry name" value="Thioesterase/thiol ester dehydrase-isomerase"/>
    <property type="match status" value="2"/>
</dbReference>
<keyword evidence="10" id="KW-0275">Fatty acid biosynthesis</keyword>
<keyword evidence="3" id="KW-0444">Lipid biosynthesis</keyword>
<dbReference type="InterPro" id="IPR045023">
    <property type="entry name" value="FATA/B"/>
</dbReference>
<comment type="similarity">
    <text evidence="2">Belongs to the acyl-ACP thioesterase family.</text>
</comment>
<dbReference type="GO" id="GO:0016297">
    <property type="term" value="F:fatty acyl-[ACP] hydrolase activity"/>
    <property type="evidence" value="ECO:0007669"/>
    <property type="project" value="InterPro"/>
</dbReference>
<reference evidence="13" key="1">
    <citation type="submission" date="2019-08" db="EMBL/GenBank/DDBJ databases">
        <authorList>
            <person name="Kucharzyk K."/>
            <person name="Murdoch R.W."/>
            <person name="Higgins S."/>
            <person name="Loffler F."/>
        </authorList>
    </citation>
    <scope>NUCLEOTIDE SEQUENCE</scope>
</reference>
<feature type="domain" description="Acyl-ACP thioesterase N-terminal hotdog" evidence="11">
    <location>
        <begin position="5"/>
        <end position="119"/>
    </location>
</feature>
<gene>
    <name evidence="13" type="ORF">SDC9_127505</name>
</gene>
<dbReference type="Pfam" id="PF20791">
    <property type="entry name" value="Acyl-ACP_TE_C"/>
    <property type="match status" value="1"/>
</dbReference>
<keyword evidence="7" id="KW-0276">Fatty acid metabolism</keyword>
<keyword evidence="9" id="KW-0443">Lipid metabolism</keyword>